<evidence type="ECO:0000313" key="9">
    <source>
        <dbReference type="Proteomes" id="UP000509367"/>
    </source>
</evidence>
<dbReference type="PANTHER" id="PTHR22726">
    <property type="entry name" value="METALLOENDOPEPTIDASE OMA1"/>
    <property type="match status" value="1"/>
</dbReference>
<dbReference type="GO" id="GO:0046872">
    <property type="term" value="F:metal ion binding"/>
    <property type="evidence" value="ECO:0007669"/>
    <property type="project" value="UniProtKB-KW"/>
</dbReference>
<sequence>MIAGQIALARPVTGSKAQSTEIRQLVRKLATWITAFALVATATATPARAQSSRLPIVRDAEIEHLLSDYATPLLKAAGVRRDRTDIVLVNSSSFNAFVSGRKIFVNTGTIVQSDTPNEVIGVLAHEIGHLAGGHQDRLRQQIDRAQTISVVTALLGMTAAIAAASGGHGSVASAGGGLAAGGAEAAKRGLLSYQRSEELTADRAAVDYLNKTGQSPRGLLTTFTKLQKNIALISDRINPYRVSHPMPRERISALETIARKSPYFNRSDPAKLQERHDMARAKILAYTAGPSAVESFARETKSAKAAQYGRAIARFLYGSPREALPMIDKLIASDPSNPYLHEIKGEIQLKAQNAAGAVEAFTKAARLDKSGSGLIQSALGHALVLAGDPQSLRRAVGELEVSLSLDPVNPVAYRHLAMAYGRLGDIGNAELATAEEKFHSGQYREAKVFAARAKRRFPKNAPQWLRADDIQRFQIPRSR</sequence>
<dbReference type="KEGG" id="orm:HTY61_05820"/>
<keyword evidence="9" id="KW-1185">Reference proteome</keyword>
<dbReference type="Pfam" id="PF01435">
    <property type="entry name" value="Peptidase_M48"/>
    <property type="match status" value="1"/>
</dbReference>
<dbReference type="Gene3D" id="1.25.40.10">
    <property type="entry name" value="Tetratricopeptide repeat domain"/>
    <property type="match status" value="1"/>
</dbReference>
<evidence type="ECO:0000256" key="4">
    <source>
        <dbReference type="ARBA" id="ARBA00022801"/>
    </source>
</evidence>
<reference evidence="8 9" key="1">
    <citation type="submission" date="2020-06" db="EMBL/GenBank/DDBJ databases">
        <title>Oricola thermophila sp. nov. isolated from a tidal sediments.</title>
        <authorList>
            <person name="Kwon K.K."/>
            <person name="Yang S.-H."/>
            <person name="Park M.-J."/>
        </authorList>
    </citation>
    <scope>NUCLEOTIDE SEQUENCE [LARGE SCALE GENOMIC DNA]</scope>
    <source>
        <strain evidence="8 9">MEBiC13590</strain>
    </source>
</reference>
<dbReference type="InterPro" id="IPR011990">
    <property type="entry name" value="TPR-like_helical_dom_sf"/>
</dbReference>
<dbReference type="PANTHER" id="PTHR22726:SF1">
    <property type="entry name" value="METALLOENDOPEPTIDASE OMA1, MITOCHONDRIAL"/>
    <property type="match status" value="1"/>
</dbReference>
<proteinExistence type="predicted"/>
<evidence type="ECO:0000313" key="8">
    <source>
        <dbReference type="EMBL" id="QKV18013.1"/>
    </source>
</evidence>
<name>A0A6N1VBT2_9HYPH</name>
<dbReference type="GO" id="GO:0016020">
    <property type="term" value="C:membrane"/>
    <property type="evidence" value="ECO:0007669"/>
    <property type="project" value="TreeGrafter"/>
</dbReference>
<keyword evidence="4" id="KW-0378">Hydrolase</keyword>
<dbReference type="InterPro" id="IPR001915">
    <property type="entry name" value="Peptidase_M48"/>
</dbReference>
<evidence type="ECO:0000256" key="6">
    <source>
        <dbReference type="ARBA" id="ARBA00023049"/>
    </source>
</evidence>
<dbReference type="GO" id="GO:0051603">
    <property type="term" value="P:proteolysis involved in protein catabolic process"/>
    <property type="evidence" value="ECO:0007669"/>
    <property type="project" value="TreeGrafter"/>
</dbReference>
<keyword evidence="3" id="KW-0479">Metal-binding</keyword>
<dbReference type="AlphaFoldDB" id="A0A6N1VBT2"/>
<dbReference type="EMBL" id="CP054836">
    <property type="protein sequence ID" value="QKV18013.1"/>
    <property type="molecule type" value="Genomic_DNA"/>
</dbReference>
<keyword evidence="6" id="KW-0482">Metalloprotease</keyword>
<evidence type="ECO:0000256" key="5">
    <source>
        <dbReference type="ARBA" id="ARBA00022833"/>
    </source>
</evidence>
<gene>
    <name evidence="8" type="ORF">HTY61_05820</name>
</gene>
<feature type="domain" description="Peptidase M48" evidence="7">
    <location>
        <begin position="62"/>
        <end position="257"/>
    </location>
</feature>
<evidence type="ECO:0000256" key="1">
    <source>
        <dbReference type="ARBA" id="ARBA00001947"/>
    </source>
</evidence>
<accession>A0A6N1VBT2</accession>
<keyword evidence="5" id="KW-0862">Zinc</keyword>
<evidence type="ECO:0000256" key="3">
    <source>
        <dbReference type="ARBA" id="ARBA00022723"/>
    </source>
</evidence>
<keyword evidence="2" id="KW-0645">Protease</keyword>
<dbReference type="Gene3D" id="3.30.2010.10">
    <property type="entry name" value="Metalloproteases ('zincins'), catalytic domain"/>
    <property type="match status" value="1"/>
</dbReference>
<dbReference type="CDD" id="cd07324">
    <property type="entry name" value="M48C_Oma1-like"/>
    <property type="match status" value="1"/>
</dbReference>
<evidence type="ECO:0000256" key="2">
    <source>
        <dbReference type="ARBA" id="ARBA00022670"/>
    </source>
</evidence>
<protein>
    <submittedName>
        <fullName evidence="8">M48 family metallopeptidase</fullName>
    </submittedName>
</protein>
<dbReference type="GO" id="GO:0004222">
    <property type="term" value="F:metalloendopeptidase activity"/>
    <property type="evidence" value="ECO:0007669"/>
    <property type="project" value="InterPro"/>
</dbReference>
<comment type="cofactor">
    <cofactor evidence="1">
        <name>Zn(2+)</name>
        <dbReference type="ChEBI" id="CHEBI:29105"/>
    </cofactor>
</comment>
<dbReference type="SUPFAM" id="SSF48452">
    <property type="entry name" value="TPR-like"/>
    <property type="match status" value="1"/>
</dbReference>
<dbReference type="InterPro" id="IPR051156">
    <property type="entry name" value="Mito/Outer_Membr_Metalloprot"/>
</dbReference>
<organism evidence="8 9">
    <name type="scientific">Oricola thermophila</name>
    <dbReference type="NCBI Taxonomy" id="2742145"/>
    <lineage>
        <taxon>Bacteria</taxon>
        <taxon>Pseudomonadati</taxon>
        <taxon>Pseudomonadota</taxon>
        <taxon>Alphaproteobacteria</taxon>
        <taxon>Hyphomicrobiales</taxon>
        <taxon>Ahrensiaceae</taxon>
        <taxon>Oricola</taxon>
    </lineage>
</organism>
<dbReference type="Proteomes" id="UP000509367">
    <property type="component" value="Chromosome"/>
</dbReference>
<evidence type="ECO:0000259" key="7">
    <source>
        <dbReference type="Pfam" id="PF01435"/>
    </source>
</evidence>